<evidence type="ECO:0000313" key="7">
    <source>
        <dbReference type="EMBL" id="UNM14547.1"/>
    </source>
</evidence>
<evidence type="ECO:0000259" key="6">
    <source>
        <dbReference type="Pfam" id="PF06737"/>
    </source>
</evidence>
<dbReference type="PANTHER" id="PTHR21666:SF270">
    <property type="entry name" value="MUREIN HYDROLASE ACTIVATOR ENVC"/>
    <property type="match status" value="1"/>
</dbReference>
<proteinExistence type="inferred from homology"/>
<dbReference type="CDD" id="cd00118">
    <property type="entry name" value="LysM"/>
    <property type="match status" value="1"/>
</dbReference>
<evidence type="ECO:0000313" key="8">
    <source>
        <dbReference type="Proteomes" id="UP000828924"/>
    </source>
</evidence>
<dbReference type="InterPro" id="IPR016047">
    <property type="entry name" value="M23ase_b-sheet_dom"/>
</dbReference>
<dbReference type="EMBL" id="CP071872">
    <property type="protein sequence ID" value="UNM14547.1"/>
    <property type="molecule type" value="Genomic_DNA"/>
</dbReference>
<dbReference type="Gene3D" id="2.70.70.10">
    <property type="entry name" value="Glucose Permease (Domain IIA)"/>
    <property type="match status" value="1"/>
</dbReference>
<feature type="signal peptide" evidence="4">
    <location>
        <begin position="1"/>
        <end position="35"/>
    </location>
</feature>
<organism evidence="7 8">
    <name type="scientific">Streptomyces formicae</name>
    <dbReference type="NCBI Taxonomy" id="1616117"/>
    <lineage>
        <taxon>Bacteria</taxon>
        <taxon>Bacillati</taxon>
        <taxon>Actinomycetota</taxon>
        <taxon>Actinomycetes</taxon>
        <taxon>Kitasatosporales</taxon>
        <taxon>Streptomycetaceae</taxon>
        <taxon>Streptomyces</taxon>
    </lineage>
</organism>
<feature type="region of interest" description="Disordered" evidence="3">
    <location>
        <begin position="118"/>
        <end position="160"/>
    </location>
</feature>
<protein>
    <submittedName>
        <fullName evidence="7">Transglycosylase family protein</fullName>
    </submittedName>
</protein>
<gene>
    <name evidence="7" type="ORF">J4032_26530</name>
</gene>
<feature type="region of interest" description="Disordered" evidence="3">
    <location>
        <begin position="210"/>
        <end position="246"/>
    </location>
</feature>
<feature type="compositionally biased region" description="Low complexity" evidence="3">
    <location>
        <begin position="211"/>
        <end position="227"/>
    </location>
</feature>
<comment type="similarity">
    <text evidence="1">Belongs to the transglycosylase family. Rpf subfamily.</text>
</comment>
<evidence type="ECO:0000256" key="3">
    <source>
        <dbReference type="SAM" id="MobiDB-lite"/>
    </source>
</evidence>
<dbReference type="CDD" id="cd13925">
    <property type="entry name" value="RPF"/>
    <property type="match status" value="1"/>
</dbReference>
<feature type="chain" id="PRO_5046249839" evidence="4">
    <location>
        <begin position="36"/>
        <end position="374"/>
    </location>
</feature>
<dbReference type="Pfam" id="PF01551">
    <property type="entry name" value="Peptidase_M23"/>
    <property type="match status" value="1"/>
</dbReference>
<dbReference type="PANTHER" id="PTHR21666">
    <property type="entry name" value="PEPTIDASE-RELATED"/>
    <property type="match status" value="1"/>
</dbReference>
<dbReference type="SUPFAM" id="SSF51261">
    <property type="entry name" value="Duplicated hybrid motif"/>
    <property type="match status" value="1"/>
</dbReference>
<evidence type="ECO:0000256" key="1">
    <source>
        <dbReference type="ARBA" id="ARBA00010830"/>
    </source>
</evidence>
<dbReference type="InterPro" id="IPR011055">
    <property type="entry name" value="Dup_hybrid_motif"/>
</dbReference>
<dbReference type="Pfam" id="PF06737">
    <property type="entry name" value="Transglycosylas"/>
    <property type="match status" value="1"/>
</dbReference>
<dbReference type="InterPro" id="IPR023346">
    <property type="entry name" value="Lysozyme-like_dom_sf"/>
</dbReference>
<dbReference type="Gene3D" id="3.10.350.10">
    <property type="entry name" value="LysM domain"/>
    <property type="match status" value="1"/>
</dbReference>
<accession>A0ABY3WUS2</accession>
<evidence type="ECO:0000256" key="2">
    <source>
        <dbReference type="ARBA" id="ARBA00022801"/>
    </source>
</evidence>
<reference evidence="7 8" key="1">
    <citation type="submission" date="2021-03" db="EMBL/GenBank/DDBJ databases">
        <title>Complete genome of Streptomyces formicae strain 1H-GS9 (DSM 100524).</title>
        <authorList>
            <person name="Atanasov K.E."/>
            <person name="Altabella T."/>
            <person name="Ferrer A."/>
        </authorList>
    </citation>
    <scope>NUCLEOTIDE SEQUENCE [LARGE SCALE GENOMIC DNA]</scope>
    <source>
        <strain evidence="7 8">1H-GS9</strain>
    </source>
</reference>
<dbReference type="Gene3D" id="1.10.530.10">
    <property type="match status" value="1"/>
</dbReference>
<feature type="domain" description="M23ase beta-sheet core" evidence="5">
    <location>
        <begin position="266"/>
        <end position="357"/>
    </location>
</feature>
<dbReference type="Proteomes" id="UP000828924">
    <property type="component" value="Chromosome"/>
</dbReference>
<dbReference type="InterPro" id="IPR050570">
    <property type="entry name" value="Cell_wall_metabolism_enzyme"/>
</dbReference>
<dbReference type="InterPro" id="IPR036779">
    <property type="entry name" value="LysM_dom_sf"/>
</dbReference>
<dbReference type="CDD" id="cd12797">
    <property type="entry name" value="M23_peptidase"/>
    <property type="match status" value="1"/>
</dbReference>
<dbReference type="InterPro" id="IPR010618">
    <property type="entry name" value="RPF"/>
</dbReference>
<name>A0ABY3WUS2_9ACTN</name>
<sequence>MLFSPCFRFRRQRVVAAAALAAAALPLVIAAPADAAPLTVWDAVAECESSGDWSSNTGNGHFGGLQFTDSTWKEFGGETYAPRADQATKEQQITIAEKVLAVQGPGAWPVCSSRAGLAAGANQPEAQAPSPGKDTPAVEQDPKPTALDGQPRVATYKTREGDTLESIAKAFHVAGGAQKLCDLNPAVLGRDPNAPVPVGVRLSVGAIPIDTAPRQTPATPTAASSTAKEPNQRTESAEQSDSAAVKPVEAPVGTGYRVVGSWASGYHTGVDFPVPTGTQVQAVTNGTVIKSGWGGPYGNEVVVRHADGHHSQYAHLAQISVAVGQDVSPGTPIGLSGSTGNSTGPHLHFEVRTTPHYGADIDPIAYLRSLGVSI</sequence>
<feature type="domain" description="Resuscitation-promoting factor core lysozyme-like" evidence="6">
    <location>
        <begin position="38"/>
        <end position="111"/>
    </location>
</feature>
<keyword evidence="8" id="KW-1185">Reference proteome</keyword>
<keyword evidence="4" id="KW-0732">Signal</keyword>
<dbReference type="SUPFAM" id="SSF53955">
    <property type="entry name" value="Lysozyme-like"/>
    <property type="match status" value="1"/>
</dbReference>
<keyword evidence="2" id="KW-0378">Hydrolase</keyword>
<dbReference type="InterPro" id="IPR018392">
    <property type="entry name" value="LysM"/>
</dbReference>
<evidence type="ECO:0000256" key="4">
    <source>
        <dbReference type="SAM" id="SignalP"/>
    </source>
</evidence>
<evidence type="ECO:0000259" key="5">
    <source>
        <dbReference type="Pfam" id="PF01551"/>
    </source>
</evidence>